<dbReference type="PIRSF" id="PIRSF017082">
    <property type="entry name" value="YflP"/>
    <property type="match status" value="1"/>
</dbReference>
<reference evidence="3 4" key="1">
    <citation type="journal article" date="2014" name="Genome Announc.">
        <title>Draft Genome Sequence of Advenella kashmirensis Strain W13003, a Polycyclic Aromatic Hydrocarbon-Degrading Bacterium.</title>
        <authorList>
            <person name="Wang X."/>
            <person name="Jin D."/>
            <person name="Zhou L."/>
            <person name="Wu L."/>
            <person name="An W."/>
            <person name="Zhao L."/>
        </authorList>
    </citation>
    <scope>NUCLEOTIDE SEQUENCE [LARGE SCALE GENOMIC DNA]</scope>
    <source>
        <strain evidence="3 4">W13003</strain>
    </source>
</reference>
<dbReference type="CDD" id="cd07012">
    <property type="entry name" value="PBP2_Bug_TTT"/>
    <property type="match status" value="1"/>
</dbReference>
<protein>
    <submittedName>
        <fullName evidence="3">MFS transporter</fullName>
    </submittedName>
</protein>
<accession>V8QT33</accession>
<comment type="caution">
    <text evidence="3">The sequence shown here is derived from an EMBL/GenBank/DDBJ whole genome shotgun (WGS) entry which is preliminary data.</text>
</comment>
<gene>
    <name evidence="3" type="ORF">W822_06415</name>
</gene>
<dbReference type="PANTHER" id="PTHR42928:SF5">
    <property type="entry name" value="BLR1237 PROTEIN"/>
    <property type="match status" value="1"/>
</dbReference>
<dbReference type="EMBL" id="AYXT01000009">
    <property type="protein sequence ID" value="ETF02493.1"/>
    <property type="molecule type" value="Genomic_DNA"/>
</dbReference>
<dbReference type="SUPFAM" id="SSF53850">
    <property type="entry name" value="Periplasmic binding protein-like II"/>
    <property type="match status" value="1"/>
</dbReference>
<feature type="signal peptide" evidence="2">
    <location>
        <begin position="1"/>
        <end position="26"/>
    </location>
</feature>
<dbReference type="AlphaFoldDB" id="V8QT33"/>
<dbReference type="Proteomes" id="UP000018733">
    <property type="component" value="Unassembled WGS sequence"/>
</dbReference>
<feature type="chain" id="PRO_5004771717" evidence="2">
    <location>
        <begin position="27"/>
        <end position="329"/>
    </location>
</feature>
<dbReference type="PANTHER" id="PTHR42928">
    <property type="entry name" value="TRICARBOXYLATE-BINDING PROTEIN"/>
    <property type="match status" value="1"/>
</dbReference>
<organism evidence="3 4">
    <name type="scientific">Advenella kashmirensis W13003</name>
    <dbReference type="NCBI Taxonomy" id="1424334"/>
    <lineage>
        <taxon>Bacteria</taxon>
        <taxon>Pseudomonadati</taxon>
        <taxon>Pseudomonadota</taxon>
        <taxon>Betaproteobacteria</taxon>
        <taxon>Burkholderiales</taxon>
        <taxon>Alcaligenaceae</taxon>
    </lineage>
</organism>
<dbReference type="Pfam" id="PF03401">
    <property type="entry name" value="TctC"/>
    <property type="match status" value="1"/>
</dbReference>
<dbReference type="Gene3D" id="3.40.190.10">
    <property type="entry name" value="Periplasmic binding protein-like II"/>
    <property type="match status" value="1"/>
</dbReference>
<proteinExistence type="inferred from homology"/>
<dbReference type="HOGENOM" id="CLU_045683_0_0_4"/>
<dbReference type="PATRIC" id="fig|1424334.3.peg.1278"/>
<dbReference type="eggNOG" id="COG3181">
    <property type="taxonomic scope" value="Bacteria"/>
</dbReference>
<evidence type="ECO:0000313" key="4">
    <source>
        <dbReference type="Proteomes" id="UP000018733"/>
    </source>
</evidence>
<dbReference type="OrthoDB" id="8678477at2"/>
<dbReference type="Gene3D" id="3.40.190.150">
    <property type="entry name" value="Bordetella uptake gene, domain 1"/>
    <property type="match status" value="1"/>
</dbReference>
<dbReference type="STRING" id="1424334.W822_06415"/>
<evidence type="ECO:0000313" key="3">
    <source>
        <dbReference type="EMBL" id="ETF02493.1"/>
    </source>
</evidence>
<dbReference type="RefSeq" id="WP_024004269.1">
    <property type="nucleotide sequence ID" value="NZ_KI650979.1"/>
</dbReference>
<keyword evidence="2" id="KW-0732">Signal</keyword>
<keyword evidence="4" id="KW-1185">Reference proteome</keyword>
<evidence type="ECO:0000256" key="1">
    <source>
        <dbReference type="ARBA" id="ARBA00006987"/>
    </source>
</evidence>
<comment type="similarity">
    <text evidence="1">Belongs to the UPF0065 (bug) family.</text>
</comment>
<dbReference type="InterPro" id="IPR005064">
    <property type="entry name" value="BUG"/>
</dbReference>
<dbReference type="InterPro" id="IPR042100">
    <property type="entry name" value="Bug_dom1"/>
</dbReference>
<sequence length="329" mass="34908">MKTDLRRILRAAGLALMVSAVPGVHAADANTYPNHPIRLVVPFPPGAATDTVARLIAKSMSDNLKQTIVVENKGGAGATIGAAFVAGAKPDGYTLLATTQGVHIFNPAIYADLSYDPLKSFTPVSELVSSSLVFSVRSDSRFKTMKELIAYAKKHPGELSYASAGQGSSLNAAGELLKHYADVDILHVPYRGGNPAMQDFLAGRTTMNSSYYSSIMSYAKSGAARVLAVGSEKRLPLAPDVPTMVELGYPEYNSDTWTGIAGPAGMPPEIVKRLNAAANAALEANRAQLESEGYTVLGGTSEAMRERIGRELTTVTPLLKKLWPAPQSK</sequence>
<evidence type="ECO:0000256" key="2">
    <source>
        <dbReference type="SAM" id="SignalP"/>
    </source>
</evidence>
<name>V8QT33_9BURK</name>